<protein>
    <recommendedName>
        <fullName evidence="3">ACT domain-containing protein</fullName>
    </recommendedName>
</protein>
<evidence type="ECO:0000313" key="2">
    <source>
        <dbReference type="Proteomes" id="UP001218246"/>
    </source>
</evidence>
<evidence type="ECO:0000313" key="1">
    <source>
        <dbReference type="EMBL" id="MDG5753664.1"/>
    </source>
</evidence>
<keyword evidence="2" id="KW-1185">Reference proteome</keyword>
<reference evidence="1 2" key="1">
    <citation type="submission" date="2023-04" db="EMBL/GenBank/DDBJ databases">
        <title>Ectobacillus antri isolated from activated sludge.</title>
        <authorList>
            <person name="Yan P."/>
            <person name="Liu X."/>
        </authorList>
    </citation>
    <scope>NUCLEOTIDE SEQUENCE [LARGE SCALE GENOMIC DNA]</scope>
    <source>
        <strain evidence="1 2">C18H</strain>
    </source>
</reference>
<dbReference type="EMBL" id="JARULN010000004">
    <property type="protein sequence ID" value="MDG5753664.1"/>
    <property type="molecule type" value="Genomic_DNA"/>
</dbReference>
<organism evidence="1 2">
    <name type="scientific">Ectobacillus antri</name>
    <dbReference type="NCBI Taxonomy" id="2486280"/>
    <lineage>
        <taxon>Bacteria</taxon>
        <taxon>Bacillati</taxon>
        <taxon>Bacillota</taxon>
        <taxon>Bacilli</taxon>
        <taxon>Bacillales</taxon>
        <taxon>Bacillaceae</taxon>
        <taxon>Ectobacillus</taxon>
    </lineage>
</organism>
<dbReference type="RefSeq" id="WP_247085739.1">
    <property type="nucleotide sequence ID" value="NZ_JARRRY010000018.1"/>
</dbReference>
<comment type="caution">
    <text evidence="1">The sequence shown here is derived from an EMBL/GenBank/DDBJ whole genome shotgun (WGS) entry which is preliminary data.</text>
</comment>
<dbReference type="Proteomes" id="UP001218246">
    <property type="component" value="Unassembled WGS sequence"/>
</dbReference>
<sequence>MELTRGRELYYQLVNNVHLVLEERNGYIHAGVWDNEEKKSKRLAEIQAQKERVKVLIRINTPGITEIVESLDIEHEVVPESHNWGHYRMWLFVNEESDVLKVAKVLRIVKELTV</sequence>
<evidence type="ECO:0008006" key="3">
    <source>
        <dbReference type="Google" id="ProtNLM"/>
    </source>
</evidence>
<gene>
    <name evidence="1" type="ORF">P6P90_06700</name>
</gene>
<name>A0ABT6H4L6_9BACI</name>
<accession>A0ABT6H4L6</accession>
<proteinExistence type="predicted"/>